<evidence type="ECO:0000313" key="1">
    <source>
        <dbReference type="EMBL" id="RDX52986.1"/>
    </source>
</evidence>
<dbReference type="AlphaFoldDB" id="A0A371DKE6"/>
<accession>A0A371DKE6</accession>
<dbReference type="EMBL" id="KZ857388">
    <property type="protein sequence ID" value="RDX52986.1"/>
    <property type="molecule type" value="Genomic_DNA"/>
</dbReference>
<dbReference type="OrthoDB" id="10438838at2759"/>
<dbReference type="Proteomes" id="UP000256964">
    <property type="component" value="Unassembled WGS sequence"/>
</dbReference>
<evidence type="ECO:0000313" key="2">
    <source>
        <dbReference type="Proteomes" id="UP000256964"/>
    </source>
</evidence>
<organism evidence="1 2">
    <name type="scientific">Lentinus brumalis</name>
    <dbReference type="NCBI Taxonomy" id="2498619"/>
    <lineage>
        <taxon>Eukaryota</taxon>
        <taxon>Fungi</taxon>
        <taxon>Dikarya</taxon>
        <taxon>Basidiomycota</taxon>
        <taxon>Agaricomycotina</taxon>
        <taxon>Agaricomycetes</taxon>
        <taxon>Polyporales</taxon>
        <taxon>Polyporaceae</taxon>
        <taxon>Lentinus</taxon>
    </lineage>
</organism>
<protein>
    <submittedName>
        <fullName evidence="1">Uncharacterized protein</fullName>
    </submittedName>
</protein>
<gene>
    <name evidence="1" type="ORF">OH76DRAFT_1399562</name>
</gene>
<keyword evidence="2" id="KW-1185">Reference proteome</keyword>
<name>A0A371DKE6_9APHY</name>
<proteinExistence type="predicted"/>
<sequence length="179" mass="20474">MPYVPTSTTGFRTVTVTHTVTNTMTAIPTATQSSADAAIDRMGTMTNVLTLVGFAISLTGFAFKYNRGLPSGPEIERWRKLVKKWNAWMDDLSPDMKQHIMRDNPTLIKQLEDDLARIDLQLGSLELKFTVAGKTERYNWGSDLSRQYRHADQTMNNMQEVWKVRRTAPFCLRMTRAHM</sequence>
<reference evidence="1 2" key="1">
    <citation type="journal article" date="2018" name="Biotechnol. Biofuels">
        <title>Integrative visual omics of the white-rot fungus Polyporus brumalis exposes the biotechnological potential of its oxidative enzymes for delignifying raw plant biomass.</title>
        <authorList>
            <person name="Miyauchi S."/>
            <person name="Rancon A."/>
            <person name="Drula E."/>
            <person name="Hage H."/>
            <person name="Chaduli D."/>
            <person name="Favel A."/>
            <person name="Grisel S."/>
            <person name="Henrissat B."/>
            <person name="Herpoel-Gimbert I."/>
            <person name="Ruiz-Duenas F.J."/>
            <person name="Chevret D."/>
            <person name="Hainaut M."/>
            <person name="Lin J."/>
            <person name="Wang M."/>
            <person name="Pangilinan J."/>
            <person name="Lipzen A."/>
            <person name="Lesage-Meessen L."/>
            <person name="Navarro D."/>
            <person name="Riley R."/>
            <person name="Grigoriev I.V."/>
            <person name="Zhou S."/>
            <person name="Raouche S."/>
            <person name="Rosso M.N."/>
        </authorList>
    </citation>
    <scope>NUCLEOTIDE SEQUENCE [LARGE SCALE GENOMIC DNA]</scope>
    <source>
        <strain evidence="1 2">BRFM 1820</strain>
    </source>
</reference>